<dbReference type="AlphaFoldDB" id="A0A1X7T5T0"/>
<sequence length="135" mass="15663">GMYSYWSSFHIVCDCVHINTILRMRDTDWFYDSHHTLHLLLVLYKTIQHKYKGNNIKRKGSLGFPAIARMDWTFTHAIMISTKRIPLPTDVIDSPLILLSVVLSAVLKTPGRSPYVTRDKIRYLSLTNKQVQLNC</sequence>
<protein>
    <submittedName>
        <fullName evidence="1">Uncharacterized protein</fullName>
    </submittedName>
</protein>
<evidence type="ECO:0000313" key="1">
    <source>
        <dbReference type="EnsemblMetazoa" id="Aqu2.1.09597_001"/>
    </source>
</evidence>
<proteinExistence type="predicted"/>
<accession>A0A1X7T5T0</accession>
<dbReference type="InParanoid" id="A0A1X7T5T0"/>
<reference evidence="1" key="1">
    <citation type="submission" date="2017-05" db="UniProtKB">
        <authorList>
            <consortium name="EnsemblMetazoa"/>
        </authorList>
    </citation>
    <scope>IDENTIFICATION</scope>
</reference>
<dbReference type="EnsemblMetazoa" id="Aqu2.1.09597_001">
    <property type="protein sequence ID" value="Aqu2.1.09597_001"/>
    <property type="gene ID" value="Aqu2.1.09597"/>
</dbReference>
<name>A0A1X7T5T0_AMPQE</name>
<organism evidence="1">
    <name type="scientific">Amphimedon queenslandica</name>
    <name type="common">Sponge</name>
    <dbReference type="NCBI Taxonomy" id="400682"/>
    <lineage>
        <taxon>Eukaryota</taxon>
        <taxon>Metazoa</taxon>
        <taxon>Porifera</taxon>
        <taxon>Demospongiae</taxon>
        <taxon>Heteroscleromorpha</taxon>
        <taxon>Haplosclerida</taxon>
        <taxon>Niphatidae</taxon>
        <taxon>Amphimedon</taxon>
    </lineage>
</organism>